<sequence>MFIDNVIHIHTEDDQALRRALFNRHLELVKYLVKSGSDIHAENDFEKGENVSRRREPRISECIKITQELKDENYNLARYLVGRDFGLYVVECILHRAFDSNGLNLVKHLLDNAVKDKSKDKWRLELCTGNGSPVICQCFIQDSGIDICLENEIALISASKAGNDAAEFFLGQGVKLKIDKESLLVNTSNNDHSGSVGVLIKLGANIHCEGDPALRKAIDHRNLELVKYLIRKWGRLSCKQ</sequence>
<name>A0A2T9Z703_9FUNG</name>
<reference evidence="4 5" key="1">
    <citation type="journal article" date="2018" name="MBio">
        <title>Comparative Genomics Reveals the Core Gene Toolbox for the Fungus-Insect Symbiosis.</title>
        <authorList>
            <person name="Wang Y."/>
            <person name="Stata M."/>
            <person name="Wang W."/>
            <person name="Stajich J.E."/>
            <person name="White M.M."/>
            <person name="Moncalvo J.M."/>
        </authorList>
    </citation>
    <scope>NUCLEOTIDE SEQUENCE [LARGE SCALE GENOMIC DNA]</scope>
    <source>
        <strain evidence="4 5">SC-DP-2</strain>
    </source>
</reference>
<evidence type="ECO:0000313" key="5">
    <source>
        <dbReference type="Proteomes" id="UP000245609"/>
    </source>
</evidence>
<keyword evidence="2 3" id="KW-0040">ANK repeat</keyword>
<evidence type="ECO:0000256" key="2">
    <source>
        <dbReference type="ARBA" id="ARBA00023043"/>
    </source>
</evidence>
<accession>A0A2T9Z703</accession>
<dbReference type="PANTHER" id="PTHR24188">
    <property type="entry name" value="ANKYRIN REPEAT PROTEIN"/>
    <property type="match status" value="1"/>
</dbReference>
<dbReference type="EMBL" id="MBFS01002086">
    <property type="protein sequence ID" value="PVV00325.1"/>
    <property type="molecule type" value="Genomic_DNA"/>
</dbReference>
<dbReference type="InterPro" id="IPR002110">
    <property type="entry name" value="Ankyrin_rpt"/>
</dbReference>
<evidence type="ECO:0000256" key="1">
    <source>
        <dbReference type="ARBA" id="ARBA00022737"/>
    </source>
</evidence>
<feature type="repeat" description="ANK" evidence="3">
    <location>
        <begin position="12"/>
        <end position="44"/>
    </location>
</feature>
<gene>
    <name evidence="4" type="ORF">BB560_005298</name>
</gene>
<dbReference type="InterPro" id="IPR036770">
    <property type="entry name" value="Ankyrin_rpt-contain_sf"/>
</dbReference>
<keyword evidence="5" id="KW-1185">Reference proteome</keyword>
<dbReference type="Proteomes" id="UP000245609">
    <property type="component" value="Unassembled WGS sequence"/>
</dbReference>
<dbReference type="STRING" id="133381.A0A2T9Z703"/>
<dbReference type="Gene3D" id="1.25.40.20">
    <property type="entry name" value="Ankyrin repeat-containing domain"/>
    <property type="match status" value="1"/>
</dbReference>
<keyword evidence="1" id="KW-0677">Repeat</keyword>
<comment type="caution">
    <text evidence="4">The sequence shown here is derived from an EMBL/GenBank/DDBJ whole genome shotgun (WGS) entry which is preliminary data.</text>
</comment>
<evidence type="ECO:0000313" key="4">
    <source>
        <dbReference type="EMBL" id="PVV00325.1"/>
    </source>
</evidence>
<dbReference type="PANTHER" id="PTHR24188:SF29">
    <property type="entry name" value="GH09064P"/>
    <property type="match status" value="1"/>
</dbReference>
<protein>
    <submittedName>
        <fullName evidence="4">Uncharacterized protein</fullName>
    </submittedName>
</protein>
<evidence type="ECO:0000256" key="3">
    <source>
        <dbReference type="PROSITE-ProRule" id="PRU00023"/>
    </source>
</evidence>
<proteinExistence type="predicted"/>
<dbReference type="OrthoDB" id="76098at2759"/>
<dbReference type="PROSITE" id="PS50088">
    <property type="entry name" value="ANK_REPEAT"/>
    <property type="match status" value="1"/>
</dbReference>
<dbReference type="SMART" id="SM00248">
    <property type="entry name" value="ANK"/>
    <property type="match status" value="3"/>
</dbReference>
<dbReference type="AlphaFoldDB" id="A0A2T9Z703"/>
<dbReference type="SUPFAM" id="SSF48403">
    <property type="entry name" value="Ankyrin repeat"/>
    <property type="match status" value="1"/>
</dbReference>
<organism evidence="4 5">
    <name type="scientific">Smittium megazygosporum</name>
    <dbReference type="NCBI Taxonomy" id="133381"/>
    <lineage>
        <taxon>Eukaryota</taxon>
        <taxon>Fungi</taxon>
        <taxon>Fungi incertae sedis</taxon>
        <taxon>Zoopagomycota</taxon>
        <taxon>Kickxellomycotina</taxon>
        <taxon>Harpellomycetes</taxon>
        <taxon>Harpellales</taxon>
        <taxon>Legeriomycetaceae</taxon>
        <taxon>Smittium</taxon>
    </lineage>
</organism>